<protein>
    <submittedName>
        <fullName evidence="1">Uncharacterized protein</fullName>
    </submittedName>
</protein>
<reference evidence="1" key="1">
    <citation type="submission" date="2024-02" db="EMBL/GenBank/DDBJ databases">
        <title>Metagenome Assembled Genome of Zalaria obscura JY119.</title>
        <authorList>
            <person name="Vighnesh L."/>
            <person name="Jagadeeshwari U."/>
            <person name="Venkata Ramana C."/>
            <person name="Sasikala C."/>
        </authorList>
    </citation>
    <scope>NUCLEOTIDE SEQUENCE</scope>
    <source>
        <strain evidence="1">JY119</strain>
    </source>
</reference>
<accession>A0ACC3SNQ4</accession>
<evidence type="ECO:0000313" key="1">
    <source>
        <dbReference type="EMBL" id="KAK8220151.1"/>
    </source>
</evidence>
<organism evidence="1 2">
    <name type="scientific">Zalaria obscura</name>
    <dbReference type="NCBI Taxonomy" id="2024903"/>
    <lineage>
        <taxon>Eukaryota</taxon>
        <taxon>Fungi</taxon>
        <taxon>Dikarya</taxon>
        <taxon>Ascomycota</taxon>
        <taxon>Pezizomycotina</taxon>
        <taxon>Dothideomycetes</taxon>
        <taxon>Dothideomycetidae</taxon>
        <taxon>Dothideales</taxon>
        <taxon>Zalariaceae</taxon>
        <taxon>Zalaria</taxon>
    </lineage>
</organism>
<gene>
    <name evidence="1" type="ORF">M8818_000567</name>
</gene>
<sequence length="349" mass="37353">MSDPYGQQPYGHQGYPPQDQYNQGYPPQSQYPPQGHSPYPEQQGYGAPPAPQYGEQYQQQQYPPQGSYGPPAEGGFQHNQVAPYGDQNHGQYPQHDTQQFPQQGAYNQNPPPSDPNNPYQQNPQYGATDPAAGAEGERGFMGAVAGGIGGHFLGGKAGHGILGTLAGAVMGSKLEDKFKDDRKYGGQQGGSHHGHHSHHGGSHHGGGGGSDNDMYDHMNNSIYYHLFDSIVNTYLIRHCALHPPTSPLIGLVVHSHCDYMSPLAFPALVDLGLRVTKLGKSSVEYEIGVFERGVEGVKAVGAFVHVFVESGSRKVRGEGMGEVMREGLGRLLGGEGKDGGKGGEVKAKL</sequence>
<evidence type="ECO:0000313" key="2">
    <source>
        <dbReference type="Proteomes" id="UP001320706"/>
    </source>
</evidence>
<dbReference type="EMBL" id="JAMKPW020000002">
    <property type="protein sequence ID" value="KAK8220151.1"/>
    <property type="molecule type" value="Genomic_DNA"/>
</dbReference>
<keyword evidence="2" id="KW-1185">Reference proteome</keyword>
<proteinExistence type="predicted"/>
<dbReference type="Proteomes" id="UP001320706">
    <property type="component" value="Unassembled WGS sequence"/>
</dbReference>
<comment type="caution">
    <text evidence="1">The sequence shown here is derived from an EMBL/GenBank/DDBJ whole genome shotgun (WGS) entry which is preliminary data.</text>
</comment>
<name>A0ACC3SNQ4_9PEZI</name>